<dbReference type="eggNOG" id="COG0666">
    <property type="taxonomic scope" value="Bacteria"/>
</dbReference>
<dbReference type="KEGG" id="brm:Bmur_0428"/>
<proteinExistence type="predicted"/>
<evidence type="ECO:0000256" key="3">
    <source>
        <dbReference type="PROSITE-ProRule" id="PRU00023"/>
    </source>
</evidence>
<dbReference type="InterPro" id="IPR050745">
    <property type="entry name" value="Multifunctional_regulatory"/>
</dbReference>
<dbReference type="SUPFAM" id="SSF48403">
    <property type="entry name" value="Ankyrin repeat"/>
    <property type="match status" value="1"/>
</dbReference>
<dbReference type="PANTHER" id="PTHR24189:SF50">
    <property type="entry name" value="ANKYRIN REPEAT AND SOCS BOX PROTEIN 2"/>
    <property type="match status" value="1"/>
</dbReference>
<dbReference type="SMART" id="SM00248">
    <property type="entry name" value="ANK"/>
    <property type="match status" value="5"/>
</dbReference>
<protein>
    <submittedName>
        <fullName evidence="5">Ankyrin</fullName>
    </submittedName>
</protein>
<dbReference type="PANTHER" id="PTHR24189">
    <property type="entry name" value="MYOTROPHIN"/>
    <property type="match status" value="1"/>
</dbReference>
<dbReference type="HOGENOM" id="CLU_000134_18_0_12"/>
<dbReference type="AlphaFoldDB" id="D5U640"/>
<dbReference type="Gene3D" id="1.25.40.20">
    <property type="entry name" value="Ankyrin repeat-containing domain"/>
    <property type="match status" value="2"/>
</dbReference>
<name>D5U640_BRAM5</name>
<feature type="repeat" description="ANK" evidence="3">
    <location>
        <begin position="56"/>
        <end position="88"/>
    </location>
</feature>
<dbReference type="Pfam" id="PF12796">
    <property type="entry name" value="Ank_2"/>
    <property type="match status" value="1"/>
</dbReference>
<accession>D5U640</accession>
<keyword evidence="4" id="KW-0732">Signal</keyword>
<dbReference type="RefSeq" id="WP_013112958.1">
    <property type="nucleotide sequence ID" value="NC_014150.1"/>
</dbReference>
<reference evidence="5 6" key="1">
    <citation type="journal article" date="2010" name="Stand. Genomic Sci.">
        <title>Complete genome sequence of Brachyspira murdochii type strain (56-150).</title>
        <authorList>
            <person name="Pati A."/>
            <person name="Sikorski J."/>
            <person name="Gronow S."/>
            <person name="Munk C."/>
            <person name="Lapidus A."/>
            <person name="Copeland A."/>
            <person name="Glavina Del Tio T."/>
            <person name="Nolan M."/>
            <person name="Lucas S."/>
            <person name="Chen F."/>
            <person name="Tice H."/>
            <person name="Cheng J.F."/>
            <person name="Han C."/>
            <person name="Detter J.C."/>
            <person name="Bruce D."/>
            <person name="Tapia R."/>
            <person name="Goodwin L."/>
            <person name="Pitluck S."/>
            <person name="Liolios K."/>
            <person name="Ivanova N."/>
            <person name="Mavromatis K."/>
            <person name="Mikhailova N."/>
            <person name="Chen A."/>
            <person name="Palaniappan K."/>
            <person name="Land M."/>
            <person name="Hauser L."/>
            <person name="Chang Y.J."/>
            <person name="Jeffries C.D."/>
            <person name="Spring S."/>
            <person name="Rohde M."/>
            <person name="Goker M."/>
            <person name="Bristow J."/>
            <person name="Eisen J.A."/>
            <person name="Markowitz V."/>
            <person name="Hugenholtz P."/>
            <person name="Kyrpides N.C."/>
            <person name="Klenk H.P."/>
        </authorList>
    </citation>
    <scope>NUCLEOTIDE SEQUENCE [LARGE SCALE GENOMIC DNA]</scope>
    <source>
        <strain evidence="6">ATCC 51284 / DSM 12563 / 56-150</strain>
    </source>
</reference>
<keyword evidence="1" id="KW-0677">Repeat</keyword>
<evidence type="ECO:0000313" key="6">
    <source>
        <dbReference type="Proteomes" id="UP000001915"/>
    </source>
</evidence>
<evidence type="ECO:0000256" key="1">
    <source>
        <dbReference type="ARBA" id="ARBA00022737"/>
    </source>
</evidence>
<dbReference type="PROSITE" id="PS50297">
    <property type="entry name" value="ANK_REP_REGION"/>
    <property type="match status" value="3"/>
</dbReference>
<dbReference type="STRING" id="526224.Bmur_0428"/>
<evidence type="ECO:0000256" key="2">
    <source>
        <dbReference type="ARBA" id="ARBA00023043"/>
    </source>
</evidence>
<feature type="repeat" description="ANK" evidence="3">
    <location>
        <begin position="89"/>
        <end position="121"/>
    </location>
</feature>
<dbReference type="InterPro" id="IPR002110">
    <property type="entry name" value="Ankyrin_rpt"/>
</dbReference>
<feature type="chain" id="PRO_5003077501" evidence="4">
    <location>
        <begin position="18"/>
        <end position="222"/>
    </location>
</feature>
<dbReference type="PROSITE" id="PS50088">
    <property type="entry name" value="ANK_REPEAT"/>
    <property type="match status" value="3"/>
</dbReference>
<dbReference type="PRINTS" id="PR01415">
    <property type="entry name" value="ANKYRIN"/>
</dbReference>
<evidence type="ECO:0000313" key="5">
    <source>
        <dbReference type="EMBL" id="ADG70531.1"/>
    </source>
</evidence>
<dbReference type="Pfam" id="PF00023">
    <property type="entry name" value="Ank"/>
    <property type="match status" value="1"/>
</dbReference>
<dbReference type="EMBL" id="CP001959">
    <property type="protein sequence ID" value="ADG70531.1"/>
    <property type="molecule type" value="Genomic_DNA"/>
</dbReference>
<feature type="repeat" description="ANK" evidence="3">
    <location>
        <begin position="122"/>
        <end position="154"/>
    </location>
</feature>
<evidence type="ECO:0000256" key="4">
    <source>
        <dbReference type="SAM" id="SignalP"/>
    </source>
</evidence>
<keyword evidence="2 3" id="KW-0040">ANK repeat</keyword>
<dbReference type="Proteomes" id="UP000001915">
    <property type="component" value="Chromosome"/>
</dbReference>
<dbReference type="InterPro" id="IPR036770">
    <property type="entry name" value="Ankyrin_rpt-contain_sf"/>
</dbReference>
<feature type="signal peptide" evidence="4">
    <location>
        <begin position="1"/>
        <end position="17"/>
    </location>
</feature>
<sequence>MKKLFFIFLIFILIFNAAYTLTDNETSFLKSCEEGKYERVVSLINKKVNVNTVSEDGVTGLMLAAHHGHSAIARLLVNSNADVNIADKVGYTALIMASTGGYTDIVKILLKAGADVNAANTYGETALHISSHKLYADIVQTLIDYKVNINAVNNDGDNALIMVFMSADKSENMIPVARLLCDNGIDVNFRDKKGRTALTYVKENYKKADTLIAFLNEYGALE</sequence>
<gene>
    <name evidence="5" type="ordered locus">Bmur_0428</name>
</gene>
<organism evidence="5 6">
    <name type="scientific">Brachyspira murdochii (strain ATCC 51284 / DSM 12563 / 56-150)</name>
    <name type="common">Serpulina murdochii</name>
    <dbReference type="NCBI Taxonomy" id="526224"/>
    <lineage>
        <taxon>Bacteria</taxon>
        <taxon>Pseudomonadati</taxon>
        <taxon>Spirochaetota</taxon>
        <taxon>Spirochaetia</taxon>
        <taxon>Brachyspirales</taxon>
        <taxon>Brachyspiraceae</taxon>
        <taxon>Brachyspira</taxon>
    </lineage>
</organism>
<dbReference type="OrthoDB" id="5622506at2"/>